<dbReference type="InterPro" id="IPR013087">
    <property type="entry name" value="Znf_C2H2_type"/>
</dbReference>
<name>A0A4U5LY34_STECR</name>
<dbReference type="EMBL" id="AZBU02000011">
    <property type="protein sequence ID" value="TKR61184.1"/>
    <property type="molecule type" value="Genomic_DNA"/>
</dbReference>
<sequence length="297" mass="33596">MFHYDLLSYAYVKQRDAAALERLFSDAQIERLERVYEPLRKLYPIESEFFRYIHARLGEELNKGLDPFARIELIAEDEDVKDASICSLVRPLSPASPVLNGSARTEPITMASPQPSPVNAFTSPRVPKTEVLVYDSRESSHSGSIGPFICSPSSLSVAAVLDTSVQSEVPSEIESKFGDEESDDLNDCELWKCTECDMTVRGRRNRRDHIGSHHKKTSCKCPFAGCPYVGPTPKYVRMHVSRVHQVTSMTHRERKILAVIFKRFGEFTDRFLPRFFPPTSLISTSRSNSLLHIVNTP</sequence>
<keyword evidence="3" id="KW-1185">Reference proteome</keyword>
<proteinExistence type="predicted"/>
<gene>
    <name evidence="2" type="ORF">L596_028329</name>
</gene>
<reference evidence="2 3" key="1">
    <citation type="journal article" date="2015" name="Genome Biol.">
        <title>Comparative genomics of Steinernema reveals deeply conserved gene regulatory networks.</title>
        <authorList>
            <person name="Dillman A.R."/>
            <person name="Macchietto M."/>
            <person name="Porter C.F."/>
            <person name="Rogers A."/>
            <person name="Williams B."/>
            <person name="Antoshechkin I."/>
            <person name="Lee M.M."/>
            <person name="Goodwin Z."/>
            <person name="Lu X."/>
            <person name="Lewis E.E."/>
            <person name="Goodrich-Blair H."/>
            <person name="Stock S.P."/>
            <person name="Adams B.J."/>
            <person name="Sternberg P.W."/>
            <person name="Mortazavi A."/>
        </authorList>
    </citation>
    <scope>NUCLEOTIDE SEQUENCE [LARGE SCALE GENOMIC DNA]</scope>
    <source>
        <strain evidence="2 3">ALL</strain>
    </source>
</reference>
<feature type="domain" description="C2H2-type" evidence="1">
    <location>
        <begin position="193"/>
        <end position="214"/>
    </location>
</feature>
<evidence type="ECO:0000313" key="2">
    <source>
        <dbReference type="EMBL" id="TKR61184.1"/>
    </source>
</evidence>
<dbReference type="SMART" id="SM00355">
    <property type="entry name" value="ZnF_C2H2"/>
    <property type="match status" value="2"/>
</dbReference>
<dbReference type="PROSITE" id="PS00028">
    <property type="entry name" value="ZINC_FINGER_C2H2_1"/>
    <property type="match status" value="1"/>
</dbReference>
<evidence type="ECO:0000313" key="3">
    <source>
        <dbReference type="Proteomes" id="UP000298663"/>
    </source>
</evidence>
<organism evidence="2 3">
    <name type="scientific">Steinernema carpocapsae</name>
    <name type="common">Entomopathogenic nematode</name>
    <dbReference type="NCBI Taxonomy" id="34508"/>
    <lineage>
        <taxon>Eukaryota</taxon>
        <taxon>Metazoa</taxon>
        <taxon>Ecdysozoa</taxon>
        <taxon>Nematoda</taxon>
        <taxon>Chromadorea</taxon>
        <taxon>Rhabditida</taxon>
        <taxon>Tylenchina</taxon>
        <taxon>Panagrolaimomorpha</taxon>
        <taxon>Strongyloidoidea</taxon>
        <taxon>Steinernematidae</taxon>
        <taxon>Steinernema</taxon>
    </lineage>
</organism>
<evidence type="ECO:0000259" key="1">
    <source>
        <dbReference type="PROSITE" id="PS00028"/>
    </source>
</evidence>
<reference evidence="2 3" key="2">
    <citation type="journal article" date="2019" name="G3 (Bethesda)">
        <title>Hybrid Assembly of the Genome of the Entomopathogenic Nematode Steinernema carpocapsae Identifies the X-Chromosome.</title>
        <authorList>
            <person name="Serra L."/>
            <person name="Macchietto M."/>
            <person name="Macias-Munoz A."/>
            <person name="McGill C.J."/>
            <person name="Rodriguez I.M."/>
            <person name="Rodriguez B."/>
            <person name="Murad R."/>
            <person name="Mortazavi A."/>
        </authorList>
    </citation>
    <scope>NUCLEOTIDE SEQUENCE [LARGE SCALE GENOMIC DNA]</scope>
    <source>
        <strain evidence="2 3">ALL</strain>
    </source>
</reference>
<dbReference type="AlphaFoldDB" id="A0A4U5LY34"/>
<comment type="caution">
    <text evidence="2">The sequence shown here is derived from an EMBL/GenBank/DDBJ whole genome shotgun (WGS) entry which is preliminary data.</text>
</comment>
<accession>A0A4U5LY34</accession>
<protein>
    <recommendedName>
        <fullName evidence="1">C2H2-type domain-containing protein</fullName>
    </recommendedName>
</protein>
<dbReference type="Gene3D" id="3.30.160.60">
    <property type="entry name" value="Classic Zinc Finger"/>
    <property type="match status" value="1"/>
</dbReference>
<dbReference type="Proteomes" id="UP000298663">
    <property type="component" value="Unassembled WGS sequence"/>
</dbReference>